<accession>A0A0N4V5Q9</accession>
<evidence type="ECO:0000313" key="2">
    <source>
        <dbReference type="EMBL" id="VDD90434.1"/>
    </source>
</evidence>
<evidence type="ECO:0000313" key="3">
    <source>
        <dbReference type="Proteomes" id="UP000274131"/>
    </source>
</evidence>
<evidence type="ECO:0000256" key="1">
    <source>
        <dbReference type="SAM" id="MobiDB-lite"/>
    </source>
</evidence>
<feature type="region of interest" description="Disordered" evidence="1">
    <location>
        <begin position="138"/>
        <end position="195"/>
    </location>
</feature>
<evidence type="ECO:0000313" key="4">
    <source>
        <dbReference type="WBParaSite" id="EVEC_0000557401-mRNA-1"/>
    </source>
</evidence>
<organism evidence="4">
    <name type="scientific">Enterobius vermicularis</name>
    <name type="common">Human pinworm</name>
    <dbReference type="NCBI Taxonomy" id="51028"/>
    <lineage>
        <taxon>Eukaryota</taxon>
        <taxon>Metazoa</taxon>
        <taxon>Ecdysozoa</taxon>
        <taxon>Nematoda</taxon>
        <taxon>Chromadorea</taxon>
        <taxon>Rhabditida</taxon>
        <taxon>Spirurina</taxon>
        <taxon>Oxyuridomorpha</taxon>
        <taxon>Oxyuroidea</taxon>
        <taxon>Oxyuridae</taxon>
        <taxon>Enterobius</taxon>
    </lineage>
</organism>
<gene>
    <name evidence="2" type="ORF">EVEC_LOCUS5185</name>
</gene>
<reference evidence="2 3" key="2">
    <citation type="submission" date="2018-10" db="EMBL/GenBank/DDBJ databases">
        <authorList>
            <consortium name="Pathogen Informatics"/>
        </authorList>
    </citation>
    <scope>NUCLEOTIDE SEQUENCE [LARGE SCALE GENOMIC DNA]</scope>
</reference>
<dbReference type="EMBL" id="UXUI01008079">
    <property type="protein sequence ID" value="VDD90434.1"/>
    <property type="molecule type" value="Genomic_DNA"/>
</dbReference>
<dbReference type="WBParaSite" id="EVEC_0000557401-mRNA-1">
    <property type="protein sequence ID" value="EVEC_0000557401-mRNA-1"/>
    <property type="gene ID" value="EVEC_0000557401"/>
</dbReference>
<dbReference type="Proteomes" id="UP000274131">
    <property type="component" value="Unassembled WGS sequence"/>
</dbReference>
<dbReference type="OrthoDB" id="5823882at2759"/>
<feature type="compositionally biased region" description="Basic and acidic residues" evidence="1">
    <location>
        <begin position="186"/>
        <end position="195"/>
    </location>
</feature>
<dbReference type="AlphaFoldDB" id="A0A0N4V5Q9"/>
<reference evidence="4" key="1">
    <citation type="submission" date="2017-02" db="UniProtKB">
        <authorList>
            <consortium name="WormBaseParasite"/>
        </authorList>
    </citation>
    <scope>IDENTIFICATION</scope>
</reference>
<sequence>MMWYCYYELKVYGGVPYYIQAISQENIAVLTSHAAPVATTSPKKMRDDLVMDDGWVYVEEAADALSGRSSPVMVQNYDLEDCSSTASSENSKLVSASLAKSHLQHLESVHRAKFLAAKKAQLEQKLFEDVPWTGKGKEEDVRLKASNNTNFSASKMKRSTAAGHVASEPKIRQRSKRSGKLFSGRNNDRKCNNLN</sequence>
<protein>
    <submittedName>
        <fullName evidence="4">Tudor domain-containing protein</fullName>
    </submittedName>
</protein>
<keyword evidence="3" id="KW-1185">Reference proteome</keyword>
<proteinExistence type="predicted"/>
<name>A0A0N4V5Q9_ENTVE</name>